<dbReference type="EC" id="3.5.1.89" evidence="2"/>
<keyword evidence="5" id="KW-1185">Reference proteome</keyword>
<evidence type="ECO:0000256" key="3">
    <source>
        <dbReference type="SAM" id="Phobius"/>
    </source>
</evidence>
<dbReference type="InterPro" id="IPR003737">
    <property type="entry name" value="GlcNAc_PI_deacetylase-related"/>
</dbReference>
<feature type="transmembrane region" description="Helical" evidence="3">
    <location>
        <begin position="6"/>
        <end position="25"/>
    </location>
</feature>
<dbReference type="InterPro" id="IPR024078">
    <property type="entry name" value="LmbE-like_dom_sf"/>
</dbReference>
<comment type="similarity">
    <text evidence="1">Belongs to the PIGL family.</text>
</comment>
<evidence type="ECO:0000313" key="5">
    <source>
        <dbReference type="Proteomes" id="UP000266673"/>
    </source>
</evidence>
<dbReference type="EMBL" id="QKWP01000645">
    <property type="protein sequence ID" value="RIB16882.1"/>
    <property type="molecule type" value="Genomic_DNA"/>
</dbReference>
<dbReference type="GO" id="GO:0000225">
    <property type="term" value="F:N-acetylglucosaminylphosphatidylinositol deacetylase activity"/>
    <property type="evidence" value="ECO:0007669"/>
    <property type="project" value="UniProtKB-EC"/>
</dbReference>
<organism evidence="4 5">
    <name type="scientific">Gigaspora rosea</name>
    <dbReference type="NCBI Taxonomy" id="44941"/>
    <lineage>
        <taxon>Eukaryota</taxon>
        <taxon>Fungi</taxon>
        <taxon>Fungi incertae sedis</taxon>
        <taxon>Mucoromycota</taxon>
        <taxon>Glomeromycotina</taxon>
        <taxon>Glomeromycetes</taxon>
        <taxon>Diversisporales</taxon>
        <taxon>Gigasporaceae</taxon>
        <taxon>Gigaspora</taxon>
    </lineage>
</organism>
<name>A0A397V4C7_9GLOM</name>
<dbReference type="SUPFAM" id="SSF102588">
    <property type="entry name" value="LmbE-like"/>
    <property type="match status" value="1"/>
</dbReference>
<proteinExistence type="inferred from homology"/>
<dbReference type="Pfam" id="PF02585">
    <property type="entry name" value="PIG-L"/>
    <property type="match status" value="1"/>
</dbReference>
<sequence>MSFVFILSTCFFLIFLNTLFIYYIIITSKKYVINTITGLNVLLVISHPDDECMFFSPTLLELGKMEYKNKMHVLCLSVGNESGLGNIRKKELEASCTSLGIDVKFVKCLNHPELQDGPKNVWNPELISSTIEEYVEKHGIDVIITFDDKGISGHPNHSAAYNGARNYILSKIPSKSKSSSKSKLLRLYKLKTVNIIRKYISIFDLLQTYLIHNYINIKSLFSESPSSEKDLHDKNKRKNQELIEKEDKLLNLPDSFLFVSTLPQYIKSRTSMTYHKSQLVWFRYLYILASRYGYQSIRNGRKMICNIFMFFAFLII</sequence>
<comment type="caution">
    <text evidence="4">The sequence shown here is derived from an EMBL/GenBank/DDBJ whole genome shotgun (WGS) entry which is preliminary data.</text>
</comment>
<dbReference type="PANTHER" id="PTHR12993:SF11">
    <property type="entry name" value="N-ACETYLGLUCOSAMINYL-PHOSPHATIDYLINOSITOL DE-N-ACETYLASE"/>
    <property type="match status" value="1"/>
</dbReference>
<dbReference type="Proteomes" id="UP000266673">
    <property type="component" value="Unassembled WGS sequence"/>
</dbReference>
<protein>
    <recommendedName>
        <fullName evidence="2">N-acetylglucosaminylphosphatidylinositol deacetylase</fullName>
        <ecNumber evidence="2">3.5.1.89</ecNumber>
    </recommendedName>
</protein>
<dbReference type="STRING" id="44941.A0A397V4C7"/>
<dbReference type="PANTHER" id="PTHR12993">
    <property type="entry name" value="N-ACETYLGLUCOSAMINYL-PHOSPHATIDYLINOSITOL DE-N-ACETYLASE-RELATED"/>
    <property type="match status" value="1"/>
</dbReference>
<gene>
    <name evidence="4" type="ORF">C2G38_1969581</name>
</gene>
<dbReference type="UniPathway" id="UPA00196"/>
<keyword evidence="3" id="KW-0472">Membrane</keyword>
<keyword evidence="3" id="KW-1133">Transmembrane helix</keyword>
<dbReference type="Gene3D" id="3.40.50.10320">
    <property type="entry name" value="LmbE-like"/>
    <property type="match status" value="1"/>
</dbReference>
<dbReference type="GO" id="GO:0005783">
    <property type="term" value="C:endoplasmic reticulum"/>
    <property type="evidence" value="ECO:0007669"/>
    <property type="project" value="TreeGrafter"/>
</dbReference>
<dbReference type="OrthoDB" id="440160at2759"/>
<accession>A0A397V4C7</accession>
<dbReference type="GO" id="GO:0016020">
    <property type="term" value="C:membrane"/>
    <property type="evidence" value="ECO:0007669"/>
    <property type="project" value="GOC"/>
</dbReference>
<dbReference type="GO" id="GO:0006506">
    <property type="term" value="P:GPI anchor biosynthetic process"/>
    <property type="evidence" value="ECO:0007669"/>
    <property type="project" value="UniProtKB-UniPathway"/>
</dbReference>
<dbReference type="AlphaFoldDB" id="A0A397V4C7"/>
<reference evidence="4 5" key="1">
    <citation type="submission" date="2018-06" db="EMBL/GenBank/DDBJ databases">
        <title>Comparative genomics reveals the genomic features of Rhizophagus irregularis, R. cerebriforme, R. diaphanum and Gigaspora rosea, and their symbiotic lifestyle signature.</title>
        <authorList>
            <person name="Morin E."/>
            <person name="San Clemente H."/>
            <person name="Chen E.C.H."/>
            <person name="De La Providencia I."/>
            <person name="Hainaut M."/>
            <person name="Kuo A."/>
            <person name="Kohler A."/>
            <person name="Murat C."/>
            <person name="Tang N."/>
            <person name="Roy S."/>
            <person name="Loubradou J."/>
            <person name="Henrissat B."/>
            <person name="Grigoriev I.V."/>
            <person name="Corradi N."/>
            <person name="Roux C."/>
            <person name="Martin F.M."/>
        </authorList>
    </citation>
    <scope>NUCLEOTIDE SEQUENCE [LARGE SCALE GENOMIC DNA]</scope>
    <source>
        <strain evidence="4 5">DAOM 194757</strain>
    </source>
</reference>
<evidence type="ECO:0000256" key="1">
    <source>
        <dbReference type="ARBA" id="ARBA00006066"/>
    </source>
</evidence>
<evidence type="ECO:0000313" key="4">
    <source>
        <dbReference type="EMBL" id="RIB16882.1"/>
    </source>
</evidence>
<keyword evidence="3" id="KW-0812">Transmembrane</keyword>
<evidence type="ECO:0000256" key="2">
    <source>
        <dbReference type="ARBA" id="ARBA00012176"/>
    </source>
</evidence>